<dbReference type="KEGG" id="ppj:RK21_03052"/>
<comment type="caution">
    <text evidence="1">The sequence shown here is derived from an EMBL/GenBank/DDBJ whole genome shotgun (WGS) entry which is preliminary data.</text>
</comment>
<sequence length="262" mass="29457">MSTGYGTCYRLDALELAADHVRNARHWTYKAVEHFRSVLANPEFPCLFGRKAVNGATCHILFARAGQLADDIAMGLADYVRTVAPIPPKQRIGSPLVVFLETAADYTLAEQQALAWKVLRGVHARDPHPWPQGIPTDPDDNAWSFCFAGMPLFINMNFPGHQQMKSRNLGPHITFVINPRANFDEVANVNTESGHRIRERIRERVHHYNDGVMPDTLGFFGDADNYEWKQYQLQEAGSLNPSRCPFHAHAVQPATPDILIET</sequence>
<accession>A0A099MX00</accession>
<reference evidence="1 2" key="1">
    <citation type="submission" date="2017-09" db="EMBL/GenBank/DDBJ databases">
        <authorList>
            <person name="Ehlers B."/>
            <person name="Leendertz F.H."/>
        </authorList>
    </citation>
    <scope>NUCLEOTIDE SEQUENCE [LARGE SCALE GENOMIC DNA]</scope>
    <source>
        <strain evidence="1 2">DJ-1</strain>
    </source>
</reference>
<dbReference type="PANTHER" id="PTHR40045">
    <property type="entry name" value="YCGG FAMILY PROTEIN"/>
    <property type="match status" value="1"/>
</dbReference>
<name>A0A099MX00_PSEDL</name>
<evidence type="ECO:0000313" key="1">
    <source>
        <dbReference type="EMBL" id="PBJ94773.1"/>
    </source>
</evidence>
<gene>
    <name evidence="1" type="ORF">CMV24_15060</name>
</gene>
<protein>
    <submittedName>
        <fullName evidence="1">YqcI/YcgG family protein</fullName>
    </submittedName>
</protein>
<dbReference type="EMBL" id="NTME01000013">
    <property type="protein sequence ID" value="PBJ94773.1"/>
    <property type="molecule type" value="Genomic_DNA"/>
</dbReference>
<dbReference type="InterPro" id="IPR014988">
    <property type="entry name" value="Uncharacterised_YqcI/YcgG"/>
</dbReference>
<dbReference type="PANTHER" id="PTHR40045:SF1">
    <property type="entry name" value="YQCI_YCGG FAMILY PROTEIN"/>
    <property type="match status" value="1"/>
</dbReference>
<dbReference type="STRING" id="1215115.GCA_000688275_00335"/>
<dbReference type="Proteomes" id="UP000218102">
    <property type="component" value="Unassembled WGS sequence"/>
</dbReference>
<evidence type="ECO:0000313" key="2">
    <source>
        <dbReference type="Proteomes" id="UP000218102"/>
    </source>
</evidence>
<dbReference type="AlphaFoldDB" id="A0A099MX00"/>
<proteinExistence type="predicted"/>
<organism evidence="1 2">
    <name type="scientific">Pseudomonas plecoglossicida</name>
    <dbReference type="NCBI Taxonomy" id="70775"/>
    <lineage>
        <taxon>Bacteria</taxon>
        <taxon>Pseudomonadati</taxon>
        <taxon>Pseudomonadota</taxon>
        <taxon>Gammaproteobacteria</taxon>
        <taxon>Pseudomonadales</taxon>
        <taxon>Pseudomonadaceae</taxon>
        <taxon>Pseudomonas</taxon>
    </lineage>
</organism>
<dbReference type="RefSeq" id="WP_013971962.1">
    <property type="nucleotide sequence ID" value="NZ_CP010359.1"/>
</dbReference>
<dbReference type="Pfam" id="PF08892">
    <property type="entry name" value="YqcI_YcgG"/>
    <property type="match status" value="1"/>
</dbReference>